<dbReference type="Proteomes" id="UP000245618">
    <property type="component" value="Unassembled WGS sequence"/>
</dbReference>
<evidence type="ECO:0000313" key="1">
    <source>
        <dbReference type="EMBL" id="PWA05476.1"/>
    </source>
</evidence>
<name>A0A2U1JJY5_9FLAO</name>
<gene>
    <name evidence="1" type="ORF">DB891_17045</name>
</gene>
<reference evidence="1 2" key="1">
    <citation type="submission" date="2018-04" db="EMBL/GenBank/DDBJ databases">
        <title>Flavobacterium sp. nov., isolated from glacier ice.</title>
        <authorList>
            <person name="Liu Q."/>
            <person name="Xin Y.-H."/>
        </authorList>
    </citation>
    <scope>NUCLEOTIDE SEQUENCE [LARGE SCALE GENOMIC DNA]</scope>
    <source>
        <strain evidence="1 2">LB2P30</strain>
    </source>
</reference>
<dbReference type="EMBL" id="QCZH01000036">
    <property type="protein sequence ID" value="PWA05476.1"/>
    <property type="molecule type" value="Genomic_DNA"/>
</dbReference>
<comment type="caution">
    <text evidence="1">The sequence shown here is derived from an EMBL/GenBank/DDBJ whole genome shotgun (WGS) entry which is preliminary data.</text>
</comment>
<sequence>MNKLEVNQVGGFPLTTRILDELQKAYTIFNALGAIVGEITIISGCTVTGSNVSDGVVFINGEVLEFRGGLAQTKVRIVEEVENLTFQNGNANPVIKTRYATFGSGVGAVDWANFKRGFQTKDLVESLALKAEASIVTAISDAVALMYTKLNTIETGAQKQVRSDWNATTGVKAIDNKPDFSSPFLHKGVYPVGDVTSTDNIRTITFPDVGTNNYLVFAFPKVADSDWNRSNDTFLSWGNPTNTSFEVYLREISSNVQNINVGYVLIAL</sequence>
<keyword evidence="2" id="KW-1185">Reference proteome</keyword>
<dbReference type="CDD" id="cd22641">
    <property type="entry name" value="C24-like"/>
    <property type="match status" value="1"/>
</dbReference>
<dbReference type="AlphaFoldDB" id="A0A2U1JJY5"/>
<evidence type="ECO:0000313" key="2">
    <source>
        <dbReference type="Proteomes" id="UP000245618"/>
    </source>
</evidence>
<organism evidence="1 2">
    <name type="scientific">Flavobacterium laiguense</name>
    <dbReference type="NCBI Taxonomy" id="2169409"/>
    <lineage>
        <taxon>Bacteria</taxon>
        <taxon>Pseudomonadati</taxon>
        <taxon>Bacteroidota</taxon>
        <taxon>Flavobacteriia</taxon>
        <taxon>Flavobacteriales</taxon>
        <taxon>Flavobacteriaceae</taxon>
        <taxon>Flavobacterium</taxon>
    </lineage>
</organism>
<protein>
    <submittedName>
        <fullName evidence="1">Uncharacterized protein</fullName>
    </submittedName>
</protein>
<proteinExistence type="predicted"/>
<accession>A0A2U1JJY5</accession>
<dbReference type="OrthoDB" id="9113831at2"/>
<dbReference type="RefSeq" id="WP_116764784.1">
    <property type="nucleotide sequence ID" value="NZ_QCZH01000036.1"/>
</dbReference>